<sequence>MNSAQRIIKRSILKGRNRWMLLYEKGMALIALSNLCLVLFDLSYVPGRDFWLQGRVQIFGGFGPPIPLPILSTETSRSPVTDLYDRVKGIEPNPETQQYLELVDELRQVTLRFGVESEPARQILFQLRARSNELIDTNPFQAAGKTGQFVRILNLMREHMQEDSARAAFSRFWTPQYLATVAPEDGIEFFQSRLRPLFEINYSRPIGESGNPVDFFPALDFPFVLLFGLEFLLRTVVISRRYTGVNWLDAMLWRWYDALLLLPFWRWLRVIPVTIRLGQSQLLDLERVRAQVSQGFVTNFAEDLTEVVVVRVINQIQGSIQRGSLPLLSAAKTPRDYIDINETNEIEAIANILIRIVLYRVLPQVQPDVEQLLRYNLDSLLKQLPAIQTLERLPGLGSLPSQLTQRLASELTTTTYQTLTGSFEDPVGSKLTAQLTQRFGEALVRELSQQHALEEIRSLLRDLLEEIKINYVERLSHEDLEEVMEQTRKLRQKAQQLEKSRGN</sequence>
<organism evidence="2 3">
    <name type="scientific">Thermostichus vulcanus str. 'Rupite'</name>
    <dbReference type="NCBI Taxonomy" id="2813851"/>
    <lineage>
        <taxon>Bacteria</taxon>
        <taxon>Bacillati</taxon>
        <taxon>Cyanobacteriota</taxon>
        <taxon>Cyanophyceae</taxon>
        <taxon>Thermostichales</taxon>
        <taxon>Thermostichaceae</taxon>
        <taxon>Thermostichus</taxon>
    </lineage>
</organism>
<keyword evidence="3" id="KW-1185">Reference proteome</keyword>
<gene>
    <name evidence="2" type="ORF">JX360_01260</name>
</gene>
<keyword evidence="1" id="KW-0472">Membrane</keyword>
<keyword evidence="1" id="KW-1133">Transmembrane helix</keyword>
<evidence type="ECO:0000256" key="1">
    <source>
        <dbReference type="SAM" id="Phobius"/>
    </source>
</evidence>
<comment type="caution">
    <text evidence="2">The sequence shown here is derived from an EMBL/GenBank/DDBJ whole genome shotgun (WGS) entry which is preliminary data.</text>
</comment>
<dbReference type="EMBL" id="JAFIRA010000002">
    <property type="protein sequence ID" value="MCJ2541545.1"/>
    <property type="molecule type" value="Genomic_DNA"/>
</dbReference>
<protein>
    <submittedName>
        <fullName evidence="2">Uncharacterized protein</fullName>
    </submittedName>
</protein>
<feature type="transmembrane region" description="Helical" evidence="1">
    <location>
        <begin position="21"/>
        <end position="40"/>
    </location>
</feature>
<keyword evidence="1" id="KW-0812">Transmembrane</keyword>
<reference evidence="2" key="1">
    <citation type="submission" date="2021-02" db="EMBL/GenBank/DDBJ databases">
        <title>The CRISPR/cas machinery reduction and long-range gene transfer in the hot spring cyanobacterium Synechococcus.</title>
        <authorList>
            <person name="Dvorak P."/>
            <person name="Jahodarova E."/>
            <person name="Hasler P."/>
            <person name="Poulickova A."/>
        </authorList>
    </citation>
    <scope>NUCLEOTIDE SEQUENCE</scope>
    <source>
        <strain evidence="2">Rupite</strain>
    </source>
</reference>
<dbReference type="RefSeq" id="WP_244348623.1">
    <property type="nucleotide sequence ID" value="NZ_JAFIRA010000002.1"/>
</dbReference>
<proteinExistence type="predicted"/>
<name>A0ABT0C6Y4_THEVL</name>
<accession>A0ABT0C6Y4</accession>
<dbReference type="Proteomes" id="UP000830835">
    <property type="component" value="Unassembled WGS sequence"/>
</dbReference>
<evidence type="ECO:0000313" key="3">
    <source>
        <dbReference type="Proteomes" id="UP000830835"/>
    </source>
</evidence>
<evidence type="ECO:0000313" key="2">
    <source>
        <dbReference type="EMBL" id="MCJ2541545.1"/>
    </source>
</evidence>